<evidence type="ECO:0000313" key="4">
    <source>
        <dbReference type="Proteomes" id="UP001610334"/>
    </source>
</evidence>
<dbReference type="EMBL" id="JBFXLT010000005">
    <property type="protein sequence ID" value="KAL2821129.1"/>
    <property type="molecule type" value="Genomic_DNA"/>
</dbReference>
<dbReference type="InterPro" id="IPR014752">
    <property type="entry name" value="Arrestin-like_C"/>
</dbReference>
<comment type="caution">
    <text evidence="3">The sequence shown here is derived from an EMBL/GenBank/DDBJ whole genome shotgun (WGS) entry which is preliminary data.</text>
</comment>
<reference evidence="3 4" key="1">
    <citation type="submission" date="2024-07" db="EMBL/GenBank/DDBJ databases">
        <title>Section-level genome sequencing and comparative genomics of Aspergillus sections Usti and Cavernicolus.</title>
        <authorList>
            <consortium name="Lawrence Berkeley National Laboratory"/>
            <person name="Nybo J.L."/>
            <person name="Vesth T.C."/>
            <person name="Theobald S."/>
            <person name="Frisvad J.C."/>
            <person name="Larsen T.O."/>
            <person name="Kjaerboelling I."/>
            <person name="Rothschild-Mancinelli K."/>
            <person name="Lyhne E.K."/>
            <person name="Kogle M.E."/>
            <person name="Barry K."/>
            <person name="Clum A."/>
            <person name="Na H."/>
            <person name="Ledsgaard L."/>
            <person name="Lin J."/>
            <person name="Lipzen A."/>
            <person name="Kuo A."/>
            <person name="Riley R."/>
            <person name="Mondo S."/>
            <person name="Labutti K."/>
            <person name="Haridas S."/>
            <person name="Pangalinan J."/>
            <person name="Salamov A.A."/>
            <person name="Simmons B.A."/>
            <person name="Magnuson J.K."/>
            <person name="Chen J."/>
            <person name="Drula E."/>
            <person name="Henrissat B."/>
            <person name="Wiebenga A."/>
            <person name="Lubbers R.J."/>
            <person name="Gomes A.C."/>
            <person name="Makela M.R."/>
            <person name="Stajich J."/>
            <person name="Grigoriev I.V."/>
            <person name="Mortensen U.H."/>
            <person name="De Vries R.P."/>
            <person name="Baker S.E."/>
            <person name="Andersen M.R."/>
        </authorList>
    </citation>
    <scope>NUCLEOTIDE SEQUENCE [LARGE SCALE GENOMIC DNA]</scope>
    <source>
        <strain evidence="3 4">CBS 588.65</strain>
    </source>
</reference>
<accession>A0ABR4I1D7</accession>
<sequence length="460" mass="50151">MGLTIHVTNQKSCYTGTESVSGVVKFQTSTPIPIKDIKIIFSGRSKAKIQKVKGTGAPAATYRSKCVLFEKERILRSSHGHGEHETLAPGSYEWPFDFGTFPTHVQPVASGVSARWPEKLPYRNDVGHPCPPTFALNTGDAARKLECWIDYRLEAQVVKPSGGLFGGKAPLYTETLKLNFLPALATSITTNDQESATYRHSQEQLFTIRSKLLHMENRGRTLKVSEKISSWLSPGQLPRFSFQAVFEYPTRLLQAEPLTCSLDVVPFMEDSSVALPPEILLQALNIHVVSETGARATPSLVGAMSAEIEEKIEVLSRTSLGMPVSGRVDLAGVFGHLVLRHEIVSFATFNLSRHYRLCASFVFECAGKTNEFSCPNLPIEIIASASVGAGMQEDGRVDVGMGSSKGQIAEQERGIAELPSTRDNSSTEDLSPHEYLADSDAAPPAYTPASSLPSPVDEKR</sequence>
<proteinExistence type="predicted"/>
<feature type="region of interest" description="Disordered" evidence="1">
    <location>
        <begin position="398"/>
        <end position="460"/>
    </location>
</feature>
<organism evidence="3 4">
    <name type="scientific">Aspergillus granulosus</name>
    <dbReference type="NCBI Taxonomy" id="176169"/>
    <lineage>
        <taxon>Eukaryota</taxon>
        <taxon>Fungi</taxon>
        <taxon>Dikarya</taxon>
        <taxon>Ascomycota</taxon>
        <taxon>Pezizomycotina</taxon>
        <taxon>Eurotiomycetes</taxon>
        <taxon>Eurotiomycetidae</taxon>
        <taxon>Eurotiales</taxon>
        <taxon>Aspergillaceae</taxon>
        <taxon>Aspergillus</taxon>
        <taxon>Aspergillus subgen. Nidulantes</taxon>
    </lineage>
</organism>
<dbReference type="Gene3D" id="2.60.40.640">
    <property type="match status" value="1"/>
</dbReference>
<name>A0ABR4I1D7_9EURO</name>
<evidence type="ECO:0000313" key="3">
    <source>
        <dbReference type="EMBL" id="KAL2821129.1"/>
    </source>
</evidence>
<dbReference type="InterPro" id="IPR011021">
    <property type="entry name" value="Arrestin-like_N"/>
</dbReference>
<evidence type="ECO:0000259" key="2">
    <source>
        <dbReference type="Pfam" id="PF00339"/>
    </source>
</evidence>
<evidence type="ECO:0000256" key="1">
    <source>
        <dbReference type="SAM" id="MobiDB-lite"/>
    </source>
</evidence>
<feature type="domain" description="Arrestin-like N-terminal" evidence="2">
    <location>
        <begin position="4"/>
        <end position="107"/>
    </location>
</feature>
<gene>
    <name evidence="3" type="ORF">BJX63DRAFT_379440</name>
</gene>
<dbReference type="Proteomes" id="UP001610334">
    <property type="component" value="Unassembled WGS sequence"/>
</dbReference>
<protein>
    <recommendedName>
        <fullName evidence="2">Arrestin-like N-terminal domain-containing protein</fullName>
    </recommendedName>
</protein>
<dbReference type="CDD" id="cd22952">
    <property type="entry name" value="ART10-like"/>
    <property type="match status" value="1"/>
</dbReference>
<keyword evidence="4" id="KW-1185">Reference proteome</keyword>
<dbReference type="Pfam" id="PF00339">
    <property type="entry name" value="Arrestin_N"/>
    <property type="match status" value="1"/>
</dbReference>